<organism evidence="1 2">
    <name type="scientific">Pandoraea horticolens</name>
    <dbReference type="NCBI Taxonomy" id="2508298"/>
    <lineage>
        <taxon>Bacteria</taxon>
        <taxon>Pseudomonadati</taxon>
        <taxon>Pseudomonadota</taxon>
        <taxon>Betaproteobacteria</taxon>
        <taxon>Burkholderiales</taxon>
        <taxon>Burkholderiaceae</taxon>
        <taxon>Pandoraea</taxon>
    </lineage>
</organism>
<dbReference type="EMBL" id="CABPSM010000009">
    <property type="protein sequence ID" value="VVE23012.1"/>
    <property type="molecule type" value="Genomic_DNA"/>
</dbReference>
<dbReference type="Proteomes" id="UP000343317">
    <property type="component" value="Unassembled WGS sequence"/>
</dbReference>
<gene>
    <name evidence="1" type="ORF">PHO31112_03232</name>
</gene>
<sequence>MKYAPYREWELSPLYKLTEPLRNAAVIAEIRRAEATGEHDTRLPVTVDEGPNAMVVLSGPTRTVKRC</sequence>
<evidence type="ECO:0000313" key="1">
    <source>
        <dbReference type="EMBL" id="VVE23012.1"/>
    </source>
</evidence>
<name>A0A5E4WDU5_9BURK</name>
<accession>A0A5E4WDU5</accession>
<dbReference type="AlphaFoldDB" id="A0A5E4WDU5"/>
<evidence type="ECO:0000313" key="2">
    <source>
        <dbReference type="Proteomes" id="UP000343317"/>
    </source>
</evidence>
<reference evidence="1 2" key="1">
    <citation type="submission" date="2019-08" db="EMBL/GenBank/DDBJ databases">
        <authorList>
            <person name="Peeters C."/>
        </authorList>
    </citation>
    <scope>NUCLEOTIDE SEQUENCE [LARGE SCALE GENOMIC DNA]</scope>
    <source>
        <strain evidence="1 2">LMG 31112</strain>
    </source>
</reference>
<proteinExistence type="predicted"/>
<keyword evidence="2" id="KW-1185">Reference proteome</keyword>
<protein>
    <submittedName>
        <fullName evidence="1">Uncharacterized protein</fullName>
    </submittedName>
</protein>